<comment type="caution">
    <text evidence="2">The sequence shown here is derived from an EMBL/GenBank/DDBJ whole genome shotgun (WGS) entry which is preliminary data.</text>
</comment>
<organism evidence="2 3">
    <name type="scientific">Pseudomonas mosselii</name>
    <dbReference type="NCBI Taxonomy" id="78327"/>
    <lineage>
        <taxon>Bacteria</taxon>
        <taxon>Pseudomonadati</taxon>
        <taxon>Pseudomonadota</taxon>
        <taxon>Gammaproteobacteria</taxon>
        <taxon>Pseudomonadales</taxon>
        <taxon>Pseudomonadaceae</taxon>
        <taxon>Pseudomonas</taxon>
    </lineage>
</organism>
<gene>
    <name evidence="2" type="ORF">N5I14_17150</name>
</gene>
<dbReference type="RefSeq" id="WP_280082734.1">
    <property type="nucleotide sequence ID" value="NZ_JAOCGG010000038.1"/>
</dbReference>
<proteinExistence type="predicted"/>
<reference evidence="2" key="1">
    <citation type="submission" date="2022-09" db="EMBL/GenBank/DDBJ databases">
        <title>Intensive care unit water sources are persistently colonized with multi-drug resistant bacteria and are the site of extensive horizontal gene transfer of antibiotic resistance genes.</title>
        <authorList>
            <person name="Diorio-Toth L."/>
        </authorList>
    </citation>
    <scope>NUCLEOTIDE SEQUENCE</scope>
    <source>
        <strain evidence="2">GD03782</strain>
    </source>
</reference>
<evidence type="ECO:0000256" key="1">
    <source>
        <dbReference type="SAM" id="Coils"/>
    </source>
</evidence>
<protein>
    <submittedName>
        <fullName evidence="2">Uncharacterized protein</fullName>
    </submittedName>
</protein>
<keyword evidence="1" id="KW-0175">Coiled coil</keyword>
<dbReference type="EMBL" id="JAOCGG010000038">
    <property type="protein sequence ID" value="MDH1631973.1"/>
    <property type="molecule type" value="Genomic_DNA"/>
</dbReference>
<name>A0AA42RX89_9PSED</name>
<accession>A0AA42RX89</accession>
<dbReference type="Proteomes" id="UP001160882">
    <property type="component" value="Unassembled WGS sequence"/>
</dbReference>
<dbReference type="NCBIfam" id="NF041743">
    <property type="entry name" value="RdrA"/>
    <property type="match status" value="1"/>
</dbReference>
<dbReference type="AlphaFoldDB" id="A0AA42RX89"/>
<sequence length="888" mass="100962">MGDLRRRFIPIDQVESAYQDDAENLLAREVYEDLLTFIGEAHKRAAQATAKNLKLDQCRLHSAILLDGKRGTGKSSVLVNLPRYLASSKAAWIARVHVLKPVDPTLLEDHNDLFLNVIVAAVLSDKDIRDAQENNEKHRKELALQLQRLGHSLEKMQSQDDTKGLDKLRAFMGNQQLVEEVHNFFKLALKIIDKDLLVLTIDDVDTSLSKAFENLEIVRRYLTTPTVLPIISGDGRLYDELTWRDFHGRMLKDSTYRRADAYERSYDLATEYQRKVLPLQYRLRMPEVSSYLADPFIFLRDGAHVGQPLQLRAFYEWISALISGPVNGLENSKLEVPLDSIRALTQLVYRCRELISSLPERFYEYRDSGDIAHFYQMPHVPREVIERFAASYAGIHKQNKREYSGAYNEFFNALTEFESAGGSALGAIPRACEGLWCEALQKHFYFDAHGGPAYLVLIAKKDWSERVEAMESVFETPLFQPRIQGTSEYQTFKNQTDLEAWRRVLNGKLPEEWIKRLPGKSILPYPVPEVGGGIGRTGWSARGDNPRCGLILAFMLHRNYYSTSLRGRMVGIGRVIELVVSSLLRDVDADEIFELLSRAPFYSTAAVAATKVRIEVLGEEDELESFDGLFDLSLYKTEIDELSSQLRAWRKRHDLATFTLSPWLVYNAFNKTLNQAAFFNSASKNALSLNDVLEIAQSAFNSLWAAFGSFEKGRLFGLPPLVATVNIGPAKFFESTQSYTQNILPFYPRANPAFGMKEEELKADESNSAQAVARFGRGIQSVTYFLGDHPLRKWLAVTAPETAAEEKTNRPTGQQVSDWISDQLGIESRRVNIKNIMQGLSDKFEDYEGLKSFSEAFHERFPVVPATYETQVKSAIERLKKKSEKYRV</sequence>
<feature type="coiled-coil region" evidence="1">
    <location>
        <begin position="128"/>
        <end position="159"/>
    </location>
</feature>
<evidence type="ECO:0000313" key="3">
    <source>
        <dbReference type="Proteomes" id="UP001160882"/>
    </source>
</evidence>
<evidence type="ECO:0000313" key="2">
    <source>
        <dbReference type="EMBL" id="MDH1631973.1"/>
    </source>
</evidence>